<sequence>MPTSESYTARYHAGLNGVRVSDARGDPVEDAVATIIGDALDDLLDEMERRGMEWESCVFWIERKRPAQAAP</sequence>
<reference evidence="1 2" key="1">
    <citation type="submission" date="2013-08" db="EMBL/GenBank/DDBJ databases">
        <title>The genome sequence of Skermanella stibiiresistens.</title>
        <authorList>
            <person name="Zhu W."/>
            <person name="Wang G."/>
        </authorList>
    </citation>
    <scope>NUCLEOTIDE SEQUENCE [LARGE SCALE GENOMIC DNA]</scope>
    <source>
        <strain evidence="1 2">SB22</strain>
    </source>
</reference>
<dbReference type="EMBL" id="AVFL01000007">
    <property type="protein sequence ID" value="EWY40657.1"/>
    <property type="molecule type" value="Genomic_DNA"/>
</dbReference>
<protein>
    <submittedName>
        <fullName evidence="1">Uncharacterized protein</fullName>
    </submittedName>
</protein>
<dbReference type="OrthoDB" id="9852997at2"/>
<keyword evidence="2" id="KW-1185">Reference proteome</keyword>
<dbReference type="AlphaFoldDB" id="W9H7K6"/>
<dbReference type="RefSeq" id="WP_037451308.1">
    <property type="nucleotide sequence ID" value="NZ_AVFL01000007.1"/>
</dbReference>
<proteinExistence type="predicted"/>
<evidence type="ECO:0000313" key="1">
    <source>
        <dbReference type="EMBL" id="EWY40657.1"/>
    </source>
</evidence>
<evidence type="ECO:0000313" key="2">
    <source>
        <dbReference type="Proteomes" id="UP000019486"/>
    </source>
</evidence>
<comment type="caution">
    <text evidence="1">The sequence shown here is derived from an EMBL/GenBank/DDBJ whole genome shotgun (WGS) entry which is preliminary data.</text>
</comment>
<name>W9H7K6_9PROT</name>
<gene>
    <name evidence="1" type="ORF">N825_34960</name>
</gene>
<dbReference type="Proteomes" id="UP000019486">
    <property type="component" value="Unassembled WGS sequence"/>
</dbReference>
<accession>W9H7K6</accession>
<organism evidence="1 2">
    <name type="scientific">Skermanella stibiiresistens SB22</name>
    <dbReference type="NCBI Taxonomy" id="1385369"/>
    <lineage>
        <taxon>Bacteria</taxon>
        <taxon>Pseudomonadati</taxon>
        <taxon>Pseudomonadota</taxon>
        <taxon>Alphaproteobacteria</taxon>
        <taxon>Rhodospirillales</taxon>
        <taxon>Azospirillaceae</taxon>
        <taxon>Skermanella</taxon>
    </lineage>
</organism>